<comment type="caution">
    <text evidence="2">The sequence shown here is derived from an EMBL/GenBank/DDBJ whole genome shotgun (WGS) entry which is preliminary data.</text>
</comment>
<keyword evidence="3" id="KW-1185">Reference proteome</keyword>
<evidence type="ECO:0000256" key="1">
    <source>
        <dbReference type="SAM" id="MobiDB-lite"/>
    </source>
</evidence>
<evidence type="ECO:0000313" key="2">
    <source>
        <dbReference type="EMBL" id="KAI5417212.1"/>
    </source>
</evidence>
<feature type="region of interest" description="Disordered" evidence="1">
    <location>
        <begin position="160"/>
        <end position="196"/>
    </location>
</feature>
<dbReference type="Proteomes" id="UP001058974">
    <property type="component" value="Chromosome 4"/>
</dbReference>
<evidence type="ECO:0000313" key="3">
    <source>
        <dbReference type="Proteomes" id="UP001058974"/>
    </source>
</evidence>
<proteinExistence type="predicted"/>
<organism evidence="2 3">
    <name type="scientific">Pisum sativum</name>
    <name type="common">Garden pea</name>
    <name type="synonym">Lathyrus oleraceus</name>
    <dbReference type="NCBI Taxonomy" id="3888"/>
    <lineage>
        <taxon>Eukaryota</taxon>
        <taxon>Viridiplantae</taxon>
        <taxon>Streptophyta</taxon>
        <taxon>Embryophyta</taxon>
        <taxon>Tracheophyta</taxon>
        <taxon>Spermatophyta</taxon>
        <taxon>Magnoliopsida</taxon>
        <taxon>eudicotyledons</taxon>
        <taxon>Gunneridae</taxon>
        <taxon>Pentapetalae</taxon>
        <taxon>rosids</taxon>
        <taxon>fabids</taxon>
        <taxon>Fabales</taxon>
        <taxon>Fabaceae</taxon>
        <taxon>Papilionoideae</taxon>
        <taxon>50 kb inversion clade</taxon>
        <taxon>NPAAA clade</taxon>
        <taxon>Hologalegina</taxon>
        <taxon>IRL clade</taxon>
        <taxon>Fabeae</taxon>
        <taxon>Lathyrus</taxon>
    </lineage>
</organism>
<dbReference type="EMBL" id="JAMSHJ010000004">
    <property type="protein sequence ID" value="KAI5417212.1"/>
    <property type="molecule type" value="Genomic_DNA"/>
</dbReference>
<dbReference type="Gramene" id="Psat04G0200100-T1">
    <property type="protein sequence ID" value="KAI5417212.1"/>
    <property type="gene ID" value="KIW84_042001"/>
</dbReference>
<name>A0A9D4XBN6_PEA</name>
<sequence>MKTYEIVRICDIIQDMRQNYSVGITVAREWKVKLILKKIIEGDADKQYANLWRYVVELQRVNAENTMKINVDRPNPSIQLREKYALCYGFAMSPINGQEMWPEVQNEELLPPLYKKGPGRPRKLIIKECGEDGDRRRLHGVSYRCIKCDKFGYNIQLHKSKKQDPNALKRKKKVKDDTSNVNQSGNKTGTKTETETDINTTHPAIQTKTDINTKNLTMQT</sequence>
<protein>
    <submittedName>
        <fullName evidence="2">Uncharacterized protein</fullName>
    </submittedName>
</protein>
<dbReference type="AlphaFoldDB" id="A0A9D4XBN6"/>
<feature type="compositionally biased region" description="Low complexity" evidence="1">
    <location>
        <begin position="185"/>
        <end position="196"/>
    </location>
</feature>
<reference evidence="2 3" key="1">
    <citation type="journal article" date="2022" name="Nat. Genet.">
        <title>Improved pea reference genome and pan-genome highlight genomic features and evolutionary characteristics.</title>
        <authorList>
            <person name="Yang T."/>
            <person name="Liu R."/>
            <person name="Luo Y."/>
            <person name="Hu S."/>
            <person name="Wang D."/>
            <person name="Wang C."/>
            <person name="Pandey M.K."/>
            <person name="Ge S."/>
            <person name="Xu Q."/>
            <person name="Li N."/>
            <person name="Li G."/>
            <person name="Huang Y."/>
            <person name="Saxena R.K."/>
            <person name="Ji Y."/>
            <person name="Li M."/>
            <person name="Yan X."/>
            <person name="He Y."/>
            <person name="Liu Y."/>
            <person name="Wang X."/>
            <person name="Xiang C."/>
            <person name="Varshney R.K."/>
            <person name="Ding H."/>
            <person name="Gao S."/>
            <person name="Zong X."/>
        </authorList>
    </citation>
    <scope>NUCLEOTIDE SEQUENCE [LARGE SCALE GENOMIC DNA]</scope>
    <source>
        <strain evidence="2 3">cv. Zhongwan 6</strain>
    </source>
</reference>
<accession>A0A9D4XBN6</accession>
<gene>
    <name evidence="2" type="ORF">KIW84_042001</name>
</gene>